<dbReference type="AlphaFoldDB" id="A0A1E3HV45"/>
<evidence type="ECO:0000313" key="1">
    <source>
        <dbReference type="EMBL" id="ODN80035.1"/>
    </source>
</evidence>
<dbReference type="EMBL" id="AWGJ01000005">
    <property type="protein sequence ID" value="ODN80035.1"/>
    <property type="molecule type" value="Genomic_DNA"/>
</dbReference>
<dbReference type="RefSeq" id="XP_018994882.1">
    <property type="nucleotide sequence ID" value="XM_019137856.1"/>
</dbReference>
<sequence>MSYPEEAPTAATYPQPSWYDQDDEALLTHLDLQVDPKLTTYWDELTTEELRKMPDDELEWTRGQWQIFTRADGLNNTTLEIDSGLRAFLENSNGELIEASAASATGSLEQSVSR</sequence>
<proteinExistence type="predicted"/>
<accession>A0A1E3HV45</accession>
<dbReference type="GeneID" id="30155206"/>
<organism evidence="1 2">
    <name type="scientific">Cryptococcus amylolentus CBS 6039</name>
    <dbReference type="NCBI Taxonomy" id="1295533"/>
    <lineage>
        <taxon>Eukaryota</taxon>
        <taxon>Fungi</taxon>
        <taxon>Dikarya</taxon>
        <taxon>Basidiomycota</taxon>
        <taxon>Agaricomycotina</taxon>
        <taxon>Tremellomycetes</taxon>
        <taxon>Tremellales</taxon>
        <taxon>Cryptococcaceae</taxon>
        <taxon>Cryptococcus</taxon>
    </lineage>
</organism>
<gene>
    <name evidence="1" type="ORF">L202_03897</name>
</gene>
<evidence type="ECO:0000313" key="2">
    <source>
        <dbReference type="Proteomes" id="UP000094065"/>
    </source>
</evidence>
<protein>
    <submittedName>
        <fullName evidence="1">Uncharacterized protein</fullName>
    </submittedName>
</protein>
<dbReference type="Proteomes" id="UP000094065">
    <property type="component" value="Unassembled WGS sequence"/>
</dbReference>
<comment type="caution">
    <text evidence="1">The sequence shown here is derived from an EMBL/GenBank/DDBJ whole genome shotgun (WGS) entry which is preliminary data.</text>
</comment>
<reference evidence="1 2" key="1">
    <citation type="submission" date="2016-06" db="EMBL/GenBank/DDBJ databases">
        <title>Evolution of pathogenesis and genome organization in the Tremellales.</title>
        <authorList>
            <person name="Cuomo C."/>
            <person name="Litvintseva A."/>
            <person name="Heitman J."/>
            <person name="Chen Y."/>
            <person name="Sun S."/>
            <person name="Springer D."/>
            <person name="Dromer F."/>
            <person name="Young S."/>
            <person name="Zeng Q."/>
            <person name="Chapman S."/>
            <person name="Gujja S."/>
            <person name="Saif S."/>
            <person name="Birren B."/>
        </authorList>
    </citation>
    <scope>NUCLEOTIDE SEQUENCE [LARGE SCALE GENOMIC DNA]</scope>
    <source>
        <strain evidence="1 2">CBS 6039</strain>
    </source>
</reference>
<name>A0A1E3HV45_9TREE</name>
<keyword evidence="2" id="KW-1185">Reference proteome</keyword>